<feature type="compositionally biased region" description="Pro residues" evidence="1">
    <location>
        <begin position="92"/>
        <end position="102"/>
    </location>
</feature>
<keyword evidence="2" id="KW-0812">Transmembrane</keyword>
<proteinExistence type="predicted"/>
<accession>A0A495XHD1</accession>
<keyword evidence="2" id="KW-0472">Membrane</keyword>
<feature type="region of interest" description="Disordered" evidence="1">
    <location>
        <begin position="79"/>
        <end position="130"/>
    </location>
</feature>
<dbReference type="Proteomes" id="UP000272729">
    <property type="component" value="Unassembled WGS sequence"/>
</dbReference>
<dbReference type="RefSeq" id="WP_170199776.1">
    <property type="nucleotide sequence ID" value="NZ_JBIUBA010000045.1"/>
</dbReference>
<dbReference type="AlphaFoldDB" id="A0A495XHD1"/>
<name>A0A495XHD1_9PSEU</name>
<sequence>MARWVWPTAAGVVTSATGVVINVATDLADNALAWVGVGLLTALGVGIGIAAQRADQRHREVTSQATAAVPPAAAVPAPAAAAVPPAAAEPAVEPPAAPPQPAPAATAAAEPPPAATAPQPAPQTTVYYNHSTGNNVGPVIQVGQLHGKINYGNTVNQSATAHDGGTVYQAGRDVRLDGDR</sequence>
<feature type="compositionally biased region" description="Pro residues" evidence="1">
    <location>
        <begin position="110"/>
        <end position="121"/>
    </location>
</feature>
<feature type="compositionally biased region" description="Low complexity" evidence="1">
    <location>
        <begin position="79"/>
        <end position="91"/>
    </location>
</feature>
<dbReference type="EMBL" id="RBXR01000001">
    <property type="protein sequence ID" value="RKT73139.1"/>
    <property type="molecule type" value="Genomic_DNA"/>
</dbReference>
<keyword evidence="4" id="KW-1185">Reference proteome</keyword>
<organism evidence="3 4">
    <name type="scientific">Saccharothrix variisporea</name>
    <dbReference type="NCBI Taxonomy" id="543527"/>
    <lineage>
        <taxon>Bacteria</taxon>
        <taxon>Bacillati</taxon>
        <taxon>Actinomycetota</taxon>
        <taxon>Actinomycetes</taxon>
        <taxon>Pseudonocardiales</taxon>
        <taxon>Pseudonocardiaceae</taxon>
        <taxon>Saccharothrix</taxon>
    </lineage>
</organism>
<keyword evidence="2" id="KW-1133">Transmembrane helix</keyword>
<evidence type="ECO:0000256" key="2">
    <source>
        <dbReference type="SAM" id="Phobius"/>
    </source>
</evidence>
<evidence type="ECO:0000256" key="1">
    <source>
        <dbReference type="SAM" id="MobiDB-lite"/>
    </source>
</evidence>
<comment type="caution">
    <text evidence="3">The sequence shown here is derived from an EMBL/GenBank/DDBJ whole genome shotgun (WGS) entry which is preliminary data.</text>
</comment>
<evidence type="ECO:0000313" key="4">
    <source>
        <dbReference type="Proteomes" id="UP000272729"/>
    </source>
</evidence>
<gene>
    <name evidence="3" type="ORF">DFJ66_6466</name>
</gene>
<evidence type="ECO:0000313" key="3">
    <source>
        <dbReference type="EMBL" id="RKT73139.1"/>
    </source>
</evidence>
<reference evidence="3 4" key="1">
    <citation type="submission" date="2018-10" db="EMBL/GenBank/DDBJ databases">
        <title>Sequencing the genomes of 1000 actinobacteria strains.</title>
        <authorList>
            <person name="Klenk H.-P."/>
        </authorList>
    </citation>
    <scope>NUCLEOTIDE SEQUENCE [LARGE SCALE GENOMIC DNA]</scope>
    <source>
        <strain evidence="3 4">DSM 43911</strain>
    </source>
</reference>
<feature type="transmembrane region" description="Helical" evidence="2">
    <location>
        <begin position="31"/>
        <end position="51"/>
    </location>
</feature>
<protein>
    <submittedName>
        <fullName evidence="3">Uncharacterized protein</fullName>
    </submittedName>
</protein>